<keyword evidence="1" id="KW-0833">Ubl conjugation pathway</keyword>
<protein>
    <recommendedName>
        <fullName evidence="7">UBC core domain-containing protein</fullName>
    </recommendedName>
</protein>
<evidence type="ECO:0008006" key="7">
    <source>
        <dbReference type="Google" id="ProtNLM"/>
    </source>
</evidence>
<dbReference type="InterPro" id="IPR000608">
    <property type="entry name" value="UBC"/>
</dbReference>
<gene>
    <name evidence="5" type="ORF">CONLIGDRAFT_636787</name>
</gene>
<evidence type="ECO:0000256" key="2">
    <source>
        <dbReference type="SAM" id="MobiDB-lite"/>
    </source>
</evidence>
<dbReference type="InterPro" id="IPR050113">
    <property type="entry name" value="Ub_conjugating_enzyme"/>
</dbReference>
<dbReference type="STRING" id="1408157.A0A1J7IBH1"/>
<dbReference type="PROSITE" id="PS50181">
    <property type="entry name" value="FBOX"/>
    <property type="match status" value="1"/>
</dbReference>
<evidence type="ECO:0000256" key="1">
    <source>
        <dbReference type="ARBA" id="ARBA00022786"/>
    </source>
</evidence>
<dbReference type="Gene3D" id="3.10.110.10">
    <property type="entry name" value="Ubiquitin Conjugating Enzyme"/>
    <property type="match status" value="1"/>
</dbReference>
<dbReference type="OrthoDB" id="109543at2759"/>
<dbReference type="InParanoid" id="A0A1J7IBH1"/>
<accession>A0A1J7IBH1</accession>
<dbReference type="InterPro" id="IPR001810">
    <property type="entry name" value="F-box_dom"/>
</dbReference>
<dbReference type="SMART" id="SM00212">
    <property type="entry name" value="UBCc"/>
    <property type="match status" value="1"/>
</dbReference>
<dbReference type="SUPFAM" id="SSF54495">
    <property type="entry name" value="UBC-like"/>
    <property type="match status" value="1"/>
</dbReference>
<dbReference type="Proteomes" id="UP000182658">
    <property type="component" value="Unassembled WGS sequence"/>
</dbReference>
<dbReference type="AlphaFoldDB" id="A0A1J7IBH1"/>
<dbReference type="PANTHER" id="PTHR24067">
    <property type="entry name" value="UBIQUITIN-CONJUGATING ENZYME E2"/>
    <property type="match status" value="1"/>
</dbReference>
<keyword evidence="6" id="KW-1185">Reference proteome</keyword>
<feature type="domain" description="UBC core" evidence="3">
    <location>
        <begin position="82"/>
        <end position="226"/>
    </location>
</feature>
<organism evidence="5 6">
    <name type="scientific">Coniochaeta ligniaria NRRL 30616</name>
    <dbReference type="NCBI Taxonomy" id="1408157"/>
    <lineage>
        <taxon>Eukaryota</taxon>
        <taxon>Fungi</taxon>
        <taxon>Dikarya</taxon>
        <taxon>Ascomycota</taxon>
        <taxon>Pezizomycotina</taxon>
        <taxon>Sordariomycetes</taxon>
        <taxon>Sordariomycetidae</taxon>
        <taxon>Coniochaetales</taxon>
        <taxon>Coniochaetaceae</taxon>
        <taxon>Coniochaeta</taxon>
    </lineage>
</organism>
<proteinExistence type="predicted"/>
<evidence type="ECO:0000313" key="5">
    <source>
        <dbReference type="EMBL" id="OIW24659.1"/>
    </source>
</evidence>
<dbReference type="InterPro" id="IPR016135">
    <property type="entry name" value="UBQ-conjugating_enzyme/RWD"/>
</dbReference>
<feature type="region of interest" description="Disordered" evidence="2">
    <location>
        <begin position="582"/>
        <end position="613"/>
    </location>
</feature>
<name>A0A1J7IBH1_9PEZI</name>
<feature type="domain" description="F-box" evidence="4">
    <location>
        <begin position="265"/>
        <end position="311"/>
    </location>
</feature>
<dbReference type="Pfam" id="PF00179">
    <property type="entry name" value="UQ_con"/>
    <property type="match status" value="1"/>
</dbReference>
<dbReference type="PROSITE" id="PS50127">
    <property type="entry name" value="UBC_2"/>
    <property type="match status" value="1"/>
</dbReference>
<dbReference type="EMBL" id="KV875103">
    <property type="protein sequence ID" value="OIW24659.1"/>
    <property type="molecule type" value="Genomic_DNA"/>
</dbReference>
<sequence>MYLDVAVSSVHSSSCLSVKSRFPDCPETSFHFTRDRNFTRATVPLNWCSLLRFSSFPVLSLLPTRPSFASIDKMGSIIATTALRQRLLRDIAEMQEQPYPNIRLHVHEDDLSTACLVLTPENWKPLHLTVKFGPDYPLRAPAITIETGIYHPNVLGHYICASILNTEEGYTPAYTLKGIAIQLLSFFSSDAIEQDYGGVMTLDMFRSASQDRKRDEERYQCAKCWFGYGSSPRKTFVAPVSFPLTTTTGVPAGSASTVLDAAQHITHIQKLPDEVLLMILQKLEFEELTLLAQAWPRIGTMITGYDLIRTRELQCFVVKKDYRKVNLGIGVSVVMNGRQGTIQSEFDLISREAVYELDVRRSIHGITFQTWLPLPISYVHWRQVQQRVPASLTSIASAAKCSDPGLALYGFMNDIVVRLNLDIENRIKSYHDRLEARRSSKSTLRHASEKAIESYFHLFHLLLCLATSPAGQGMVPAATKMINSFMAGKTSKADVPNLGYLLVALLISDVEVTESLMRAIIGEAITRNVVWLLDKKGAGMAELAYLESDEISEYRLKKTFEGSRTSYRLLMFSELFRRTARPRAHPSEQGLLDTSAASSAPQSRPPCPRSSSGGKISLLQLRNELFDRHGAPPPGAAAQLASEVRRLQKIEDFPSFLREMGIAAIPSMSTFTEVLRSTVKTSHERGYSKAALSQPDALALRLDCDTTLDRDLAQNQIDGWGMPRLPEAATVRRCMVQQKVTFFPGRVFSWWRTG</sequence>
<reference evidence="5 6" key="1">
    <citation type="submission" date="2016-10" db="EMBL/GenBank/DDBJ databases">
        <title>Draft genome sequence of Coniochaeta ligniaria NRRL30616, a lignocellulolytic fungus for bioabatement of inhibitors in plant biomass hydrolysates.</title>
        <authorList>
            <consortium name="DOE Joint Genome Institute"/>
            <person name="Jimenez D.J."/>
            <person name="Hector R.E."/>
            <person name="Riley R."/>
            <person name="Sun H."/>
            <person name="Grigoriev I.V."/>
            <person name="Van Elsas J.D."/>
            <person name="Nichols N.N."/>
        </authorList>
    </citation>
    <scope>NUCLEOTIDE SEQUENCE [LARGE SCALE GENOMIC DNA]</scope>
    <source>
        <strain evidence="5 6">NRRL 30616</strain>
    </source>
</reference>
<dbReference type="CDD" id="cd00195">
    <property type="entry name" value="UBCc_UEV"/>
    <property type="match status" value="1"/>
</dbReference>
<evidence type="ECO:0000259" key="3">
    <source>
        <dbReference type="PROSITE" id="PS50127"/>
    </source>
</evidence>
<evidence type="ECO:0000313" key="6">
    <source>
        <dbReference type="Proteomes" id="UP000182658"/>
    </source>
</evidence>
<evidence type="ECO:0000259" key="4">
    <source>
        <dbReference type="PROSITE" id="PS50181"/>
    </source>
</evidence>